<dbReference type="Pfam" id="PF05726">
    <property type="entry name" value="Pirin_C"/>
    <property type="match status" value="1"/>
</dbReference>
<evidence type="ECO:0000256" key="1">
    <source>
        <dbReference type="ARBA" id="ARBA00008416"/>
    </source>
</evidence>
<dbReference type="SUPFAM" id="SSF51182">
    <property type="entry name" value="RmlC-like cupins"/>
    <property type="match status" value="1"/>
</dbReference>
<protein>
    <submittedName>
        <fullName evidence="6">Pirin family protein</fullName>
    </submittedName>
</protein>
<dbReference type="CDD" id="cd02247">
    <property type="entry name" value="cupin_pirin_C"/>
    <property type="match status" value="1"/>
</dbReference>
<dbReference type="Pfam" id="PF02678">
    <property type="entry name" value="Pirin"/>
    <property type="match status" value="1"/>
</dbReference>
<gene>
    <name evidence="6" type="ORF">M8330_11045</name>
</gene>
<organism evidence="6 7">
    <name type="scientific">Nocardioides bruguierae</name>
    <dbReference type="NCBI Taxonomy" id="2945102"/>
    <lineage>
        <taxon>Bacteria</taxon>
        <taxon>Bacillati</taxon>
        <taxon>Actinomycetota</taxon>
        <taxon>Actinomycetes</taxon>
        <taxon>Propionibacteriales</taxon>
        <taxon>Nocardioidaceae</taxon>
        <taxon>Nocardioides</taxon>
    </lineage>
</organism>
<dbReference type="Proteomes" id="UP001139485">
    <property type="component" value="Unassembled WGS sequence"/>
</dbReference>
<dbReference type="InterPro" id="IPR012093">
    <property type="entry name" value="Pirin"/>
</dbReference>
<evidence type="ECO:0000256" key="3">
    <source>
        <dbReference type="SAM" id="MobiDB-lite"/>
    </source>
</evidence>
<feature type="domain" description="Pirin C-terminal" evidence="5">
    <location>
        <begin position="191"/>
        <end position="286"/>
    </location>
</feature>
<evidence type="ECO:0000313" key="6">
    <source>
        <dbReference type="EMBL" id="MCM0620825.1"/>
    </source>
</evidence>
<dbReference type="AlphaFoldDB" id="A0A9X2D7Y5"/>
<evidence type="ECO:0000313" key="7">
    <source>
        <dbReference type="Proteomes" id="UP001139485"/>
    </source>
</evidence>
<proteinExistence type="inferred from homology"/>
<dbReference type="InterPro" id="IPR011051">
    <property type="entry name" value="RmlC_Cupin_sf"/>
</dbReference>
<dbReference type="InterPro" id="IPR008778">
    <property type="entry name" value="Pirin_C_dom"/>
</dbReference>
<sequence length="340" mass="35672">MTNPDPHPDEVDCAAGPHPDALEVLAPREVPLGGPRAMTVRRTLPQRGRTLVGAWCFCDHYGPDDVAETGGMVVAPHPHTGLATVSWLFTGEIEHRDSVGTHALVRPGELNLMTAGRGISHSEVSTAATTVLHGAQLWLALPEDARHGEPRFEHHVPDPVAGEGWEARVFLGSLLGSSSPLPTATPLLGAELTLAPGVGLDLPLEPTFEHALLLDAGSLTVAEGPLAPGELGYLAPGRASARLEAGGEGARLLVLGGEPFGEAIVMFWNFVGRSHEEVAAYRADWQGQVAGDGDAAAADAGRVVADSQDVAPGRFGTVEGDHRRPLPSPALPGTRLRERH</sequence>
<dbReference type="Gene3D" id="2.60.120.10">
    <property type="entry name" value="Jelly Rolls"/>
    <property type="match status" value="1"/>
</dbReference>
<comment type="caution">
    <text evidence="6">The sequence shown here is derived from an EMBL/GenBank/DDBJ whole genome shotgun (WGS) entry which is preliminary data.</text>
</comment>
<name>A0A9X2D7Y5_9ACTN</name>
<evidence type="ECO:0000259" key="4">
    <source>
        <dbReference type="Pfam" id="PF02678"/>
    </source>
</evidence>
<dbReference type="PANTHER" id="PTHR13903">
    <property type="entry name" value="PIRIN-RELATED"/>
    <property type="match status" value="1"/>
</dbReference>
<dbReference type="CDD" id="cd02909">
    <property type="entry name" value="cupin_pirin_N"/>
    <property type="match status" value="1"/>
</dbReference>
<dbReference type="RefSeq" id="WP_250827361.1">
    <property type="nucleotide sequence ID" value="NZ_JAMOIL010000012.1"/>
</dbReference>
<evidence type="ECO:0000256" key="2">
    <source>
        <dbReference type="RuleBase" id="RU003457"/>
    </source>
</evidence>
<evidence type="ECO:0000259" key="5">
    <source>
        <dbReference type="Pfam" id="PF05726"/>
    </source>
</evidence>
<feature type="region of interest" description="Disordered" evidence="3">
    <location>
        <begin position="312"/>
        <end position="340"/>
    </location>
</feature>
<dbReference type="PANTHER" id="PTHR13903:SF8">
    <property type="entry name" value="PIRIN"/>
    <property type="match status" value="1"/>
</dbReference>
<feature type="domain" description="Pirin N-terminal" evidence="4">
    <location>
        <begin position="39"/>
        <end position="139"/>
    </location>
</feature>
<keyword evidence="7" id="KW-1185">Reference proteome</keyword>
<dbReference type="EMBL" id="JAMOIL010000012">
    <property type="protein sequence ID" value="MCM0620825.1"/>
    <property type="molecule type" value="Genomic_DNA"/>
</dbReference>
<dbReference type="InterPro" id="IPR014710">
    <property type="entry name" value="RmlC-like_jellyroll"/>
</dbReference>
<dbReference type="InterPro" id="IPR003829">
    <property type="entry name" value="Pirin_N_dom"/>
</dbReference>
<reference evidence="6" key="1">
    <citation type="submission" date="2022-05" db="EMBL/GenBank/DDBJ databases">
        <authorList>
            <person name="Tuo L."/>
        </authorList>
    </citation>
    <scope>NUCLEOTIDE SEQUENCE</scope>
    <source>
        <strain evidence="6">BSK12Z-4</strain>
    </source>
</reference>
<comment type="similarity">
    <text evidence="1 2">Belongs to the pirin family.</text>
</comment>
<accession>A0A9X2D7Y5</accession>